<evidence type="ECO:0000313" key="1">
    <source>
        <dbReference type="EMBL" id="MBU2952082.1"/>
    </source>
</evidence>
<gene>
    <name evidence="1" type="ORF">KO493_15385</name>
</gene>
<accession>A0ACC5UCM7</accession>
<proteinExistence type="predicted"/>
<dbReference type="EMBL" id="JAHKPD010000025">
    <property type="protein sequence ID" value="MBU2952082.1"/>
    <property type="molecule type" value="Genomic_DNA"/>
</dbReference>
<reference evidence="1" key="1">
    <citation type="submission" date="2021-05" db="EMBL/GenBank/DDBJ databases">
        <title>Draft genomes of bacteria isolated from model marine particles.</title>
        <authorList>
            <person name="Datta M.S."/>
            <person name="Schwartzman J.A."/>
            <person name="Enke T.N."/>
            <person name="Saavedra J."/>
            <person name="Cermak N."/>
            <person name="Cordero O.X."/>
        </authorList>
    </citation>
    <scope>NUCLEOTIDE SEQUENCE</scope>
    <source>
        <strain evidence="1">I2M19</strain>
    </source>
</reference>
<keyword evidence="2" id="KW-1185">Reference proteome</keyword>
<comment type="caution">
    <text evidence="1">The sequence shown here is derived from an EMBL/GenBank/DDBJ whole genome shotgun (WGS) entry which is preliminary data.</text>
</comment>
<protein>
    <submittedName>
        <fullName evidence="1">Uncharacterized protein</fullName>
    </submittedName>
</protein>
<dbReference type="Proteomes" id="UP001647509">
    <property type="component" value="Unassembled WGS sequence"/>
</dbReference>
<sequence>MISKQQHIIFKVFTLCLVLSLLFPAATKFVHLFEHHNHEVCKDGDTTHIHQVDLDCEFQKFSLHTHIFISDTSAYWTAVKRPSKVSITTYKTLKHHKPLSYSLRGPPVLA</sequence>
<name>A0ACC5UCM7_9FLAO</name>
<evidence type="ECO:0000313" key="2">
    <source>
        <dbReference type="Proteomes" id="UP001647509"/>
    </source>
</evidence>
<organism evidence="1 2">
    <name type="scientific">Pseudotamlana agarivorans</name>
    <dbReference type="NCBI Taxonomy" id="481183"/>
    <lineage>
        <taxon>Bacteria</taxon>
        <taxon>Pseudomonadati</taxon>
        <taxon>Bacteroidota</taxon>
        <taxon>Flavobacteriia</taxon>
        <taxon>Flavobacteriales</taxon>
        <taxon>Flavobacteriaceae</taxon>
        <taxon>Pseudotamlana</taxon>
    </lineage>
</organism>